<accession>A0A422MR96</accession>
<evidence type="ECO:0000313" key="3">
    <source>
        <dbReference type="Proteomes" id="UP000284403"/>
    </source>
</evidence>
<dbReference type="EMBL" id="MKKU01001384">
    <property type="protein sequence ID" value="RNE95710.1"/>
    <property type="molecule type" value="Genomic_DNA"/>
</dbReference>
<keyword evidence="3" id="KW-1185">Reference proteome</keyword>
<evidence type="ECO:0000256" key="1">
    <source>
        <dbReference type="SAM" id="MobiDB-lite"/>
    </source>
</evidence>
<feature type="region of interest" description="Disordered" evidence="1">
    <location>
        <begin position="68"/>
        <end position="171"/>
    </location>
</feature>
<dbReference type="AlphaFoldDB" id="A0A422MR96"/>
<comment type="caution">
    <text evidence="2">The sequence shown here is derived from an EMBL/GenBank/DDBJ whole genome shotgun (WGS) entry which is preliminary data.</text>
</comment>
<organism evidence="2 3">
    <name type="scientific">Trypanosoma conorhini</name>
    <dbReference type="NCBI Taxonomy" id="83891"/>
    <lineage>
        <taxon>Eukaryota</taxon>
        <taxon>Discoba</taxon>
        <taxon>Euglenozoa</taxon>
        <taxon>Kinetoplastea</taxon>
        <taxon>Metakinetoplastina</taxon>
        <taxon>Trypanosomatida</taxon>
        <taxon>Trypanosomatidae</taxon>
        <taxon>Trypanosoma</taxon>
    </lineage>
</organism>
<sequence length="171" mass="18844">SWPPRHEAVAGSLSAQRLQRHLKKQAGPWRGAWVAATCSAAAAALHVTVLCAAPRWDSCEYDVLAPRNAQAPPPLRANPRRGWAHSPPPPPRSGGKRPQARRRTPALGNWVGGGKTHAGRTVERQEAGEGGTRWQSERRPSRSERETKKRAQRPALSTRNFSSPRYFGIML</sequence>
<protein>
    <submittedName>
        <fullName evidence="2">Uncharacterized protein</fullName>
    </submittedName>
</protein>
<dbReference type="GeneID" id="40323549"/>
<dbReference type="RefSeq" id="XP_029223134.1">
    <property type="nucleotide sequence ID" value="XM_029376740.1"/>
</dbReference>
<reference evidence="2 3" key="1">
    <citation type="journal article" date="2018" name="BMC Genomics">
        <title>Genomic comparison of Trypanosoma conorhini and Trypanosoma rangeli to Trypanosoma cruzi strains of high and low virulence.</title>
        <authorList>
            <person name="Bradwell K.R."/>
            <person name="Koparde V.N."/>
            <person name="Matveyev A.V."/>
            <person name="Serrano M.G."/>
            <person name="Alves J.M."/>
            <person name="Parikh H."/>
            <person name="Huang B."/>
            <person name="Lee V."/>
            <person name="Espinosa-Alvarez O."/>
            <person name="Ortiz P.A."/>
            <person name="Costa-Martins A.G."/>
            <person name="Teixeira M.M."/>
            <person name="Buck G.A."/>
        </authorList>
    </citation>
    <scope>NUCLEOTIDE SEQUENCE [LARGE SCALE GENOMIC DNA]</scope>
    <source>
        <strain evidence="2 3">025E</strain>
    </source>
</reference>
<gene>
    <name evidence="2" type="ORF">Tco025E_09938</name>
</gene>
<feature type="non-terminal residue" evidence="2">
    <location>
        <position position="1"/>
    </location>
</feature>
<feature type="compositionally biased region" description="Basic residues" evidence="1">
    <location>
        <begin position="94"/>
        <end position="104"/>
    </location>
</feature>
<proteinExistence type="predicted"/>
<evidence type="ECO:0000313" key="2">
    <source>
        <dbReference type="EMBL" id="RNE95710.1"/>
    </source>
</evidence>
<dbReference type="Proteomes" id="UP000284403">
    <property type="component" value="Unassembled WGS sequence"/>
</dbReference>
<feature type="compositionally biased region" description="Basic and acidic residues" evidence="1">
    <location>
        <begin position="135"/>
        <end position="149"/>
    </location>
</feature>
<name>A0A422MR96_9TRYP</name>